<dbReference type="EMBL" id="SFCI01000393">
    <property type="protein sequence ID" value="TFY80088.1"/>
    <property type="molecule type" value="Genomic_DNA"/>
</dbReference>
<keyword evidence="3" id="KW-1185">Reference proteome</keyword>
<name>A0A4Z0A320_9AGAM</name>
<organism evidence="2 3">
    <name type="scientific">Hericium alpestre</name>
    <dbReference type="NCBI Taxonomy" id="135208"/>
    <lineage>
        <taxon>Eukaryota</taxon>
        <taxon>Fungi</taxon>
        <taxon>Dikarya</taxon>
        <taxon>Basidiomycota</taxon>
        <taxon>Agaricomycotina</taxon>
        <taxon>Agaricomycetes</taxon>
        <taxon>Russulales</taxon>
        <taxon>Hericiaceae</taxon>
        <taxon>Hericium</taxon>
    </lineage>
</organism>
<protein>
    <submittedName>
        <fullName evidence="2">Uncharacterized protein</fullName>
    </submittedName>
</protein>
<dbReference type="AlphaFoldDB" id="A0A4Z0A320"/>
<sequence>MATHPRPHAAVEDLSLSLSSLKDAREHTRATQRAKKAGDRAKGRRGARGGEKEGTDNHSNTPL</sequence>
<gene>
    <name evidence="2" type="ORF">EWM64_g3924</name>
</gene>
<reference evidence="2 3" key="1">
    <citation type="submission" date="2019-02" db="EMBL/GenBank/DDBJ databases">
        <title>Genome sequencing of the rare red list fungi Hericium alpestre (H. flagellum).</title>
        <authorList>
            <person name="Buettner E."/>
            <person name="Kellner H."/>
        </authorList>
    </citation>
    <scope>NUCLEOTIDE SEQUENCE [LARGE SCALE GENOMIC DNA]</scope>
    <source>
        <strain evidence="2 3">DSM 108284</strain>
    </source>
</reference>
<proteinExistence type="predicted"/>
<evidence type="ECO:0000256" key="1">
    <source>
        <dbReference type="SAM" id="MobiDB-lite"/>
    </source>
</evidence>
<dbReference type="Proteomes" id="UP000298061">
    <property type="component" value="Unassembled WGS sequence"/>
</dbReference>
<evidence type="ECO:0000313" key="3">
    <source>
        <dbReference type="Proteomes" id="UP000298061"/>
    </source>
</evidence>
<comment type="caution">
    <text evidence="2">The sequence shown here is derived from an EMBL/GenBank/DDBJ whole genome shotgun (WGS) entry which is preliminary data.</text>
</comment>
<feature type="region of interest" description="Disordered" evidence="1">
    <location>
        <begin position="1"/>
        <end position="63"/>
    </location>
</feature>
<accession>A0A4Z0A320</accession>
<evidence type="ECO:0000313" key="2">
    <source>
        <dbReference type="EMBL" id="TFY80088.1"/>
    </source>
</evidence>